<dbReference type="Gene3D" id="3.40.50.1110">
    <property type="entry name" value="SGNH hydrolase"/>
    <property type="match status" value="1"/>
</dbReference>
<dbReference type="Proteomes" id="UP000504606">
    <property type="component" value="Unplaced"/>
</dbReference>
<organism evidence="2 3">
    <name type="scientific">Frankliniella occidentalis</name>
    <name type="common">Western flower thrips</name>
    <name type="synonym">Euthrips occidentalis</name>
    <dbReference type="NCBI Taxonomy" id="133901"/>
    <lineage>
        <taxon>Eukaryota</taxon>
        <taxon>Metazoa</taxon>
        <taxon>Ecdysozoa</taxon>
        <taxon>Arthropoda</taxon>
        <taxon>Hexapoda</taxon>
        <taxon>Insecta</taxon>
        <taxon>Pterygota</taxon>
        <taxon>Neoptera</taxon>
        <taxon>Paraneoptera</taxon>
        <taxon>Thysanoptera</taxon>
        <taxon>Terebrantia</taxon>
        <taxon>Thripoidea</taxon>
        <taxon>Thripidae</taxon>
        <taxon>Frankliniella</taxon>
    </lineage>
</organism>
<feature type="coiled-coil region" evidence="1">
    <location>
        <begin position="7"/>
        <end position="34"/>
    </location>
</feature>
<accession>A0A9C6X684</accession>
<dbReference type="SUPFAM" id="SSF52266">
    <property type="entry name" value="SGNH hydrolase"/>
    <property type="match status" value="1"/>
</dbReference>
<keyword evidence="2" id="KW-1185">Reference proteome</keyword>
<name>A0A9C6X684_FRAOC</name>
<dbReference type="RefSeq" id="XP_052129834.1">
    <property type="nucleotide sequence ID" value="XM_052273874.1"/>
</dbReference>
<gene>
    <name evidence="3" type="primary">LOC127751015</name>
</gene>
<dbReference type="InterPro" id="IPR036514">
    <property type="entry name" value="SGNH_hydro_sf"/>
</dbReference>
<evidence type="ECO:0000256" key="1">
    <source>
        <dbReference type="SAM" id="Coils"/>
    </source>
</evidence>
<dbReference type="GeneID" id="127751015"/>
<evidence type="ECO:0000313" key="3">
    <source>
        <dbReference type="RefSeq" id="XP_052129834.1"/>
    </source>
</evidence>
<sequence>MEIIGMRNEITEMKAIINETLDEVENEAHTHANEKVEKLCQNNREKVNLSFTWTNSPKPFKARRTLDMNPKDVITTSNRYDILQNLESSNHTDLLQNNVKYSMNKPKCARKRKVLILADSHGRDLSTKLASKLPSNYTVVGFVKPNASLGKVAQPVNELTRDFTSHDTVVILGGANNIRKHQHESVQDIDEGMHSIKEASKRMKVIVNAIPVRYDKQYLNNVICNANDYISDKCKNTKIKFDGTSEKFNKLCYTKQGLHLNNKGKNILCERLAYLIMNEDEFSPNISEDNNKNFMEISTDF</sequence>
<keyword evidence="1" id="KW-0175">Coiled coil</keyword>
<proteinExistence type="predicted"/>
<dbReference type="KEGG" id="foc:127751015"/>
<dbReference type="AlphaFoldDB" id="A0A9C6X684"/>
<reference evidence="3" key="1">
    <citation type="submission" date="2025-08" db="UniProtKB">
        <authorList>
            <consortium name="RefSeq"/>
        </authorList>
    </citation>
    <scope>IDENTIFICATION</scope>
    <source>
        <tissue evidence="3">Whole organism</tissue>
    </source>
</reference>
<protein>
    <submittedName>
        <fullName evidence="3">Uncharacterized protein LOC127751015</fullName>
    </submittedName>
</protein>
<evidence type="ECO:0000313" key="2">
    <source>
        <dbReference type="Proteomes" id="UP000504606"/>
    </source>
</evidence>
<dbReference type="OrthoDB" id="6784086at2759"/>